<keyword evidence="3" id="KW-1003">Cell membrane</keyword>
<dbReference type="Pfam" id="PF00528">
    <property type="entry name" value="BPD_transp_1"/>
    <property type="match status" value="1"/>
</dbReference>
<evidence type="ECO:0000256" key="2">
    <source>
        <dbReference type="ARBA" id="ARBA00022448"/>
    </source>
</evidence>
<organism evidence="9 10">
    <name type="scientific">Paenibacillus qinlingensis</name>
    <dbReference type="NCBI Taxonomy" id="1837343"/>
    <lineage>
        <taxon>Bacteria</taxon>
        <taxon>Bacillati</taxon>
        <taxon>Bacillota</taxon>
        <taxon>Bacilli</taxon>
        <taxon>Bacillales</taxon>
        <taxon>Paenibacillaceae</taxon>
        <taxon>Paenibacillus</taxon>
    </lineage>
</organism>
<feature type="transmembrane region" description="Helical" evidence="7">
    <location>
        <begin position="84"/>
        <end position="105"/>
    </location>
</feature>
<name>A0ABU1NWM1_9BACL</name>
<evidence type="ECO:0000256" key="7">
    <source>
        <dbReference type="RuleBase" id="RU363032"/>
    </source>
</evidence>
<sequence>MHDGATYWSRLRKDLKRNQIIYWMVLPAILYYGIFHYGPMYGAQIAFKTYVPAKGIWASHWVGFDHFKLFFNSFYFWRVLKNTLLINLYQLIFGFPAPILLALLLNEVRVAIFKRAVQTVTYIPHFISVVVVVGIVIDFFSLDGLINRLSSLFGFKPIQFVLEADWFRFLFVGSDIWQGVGWGSIIYLAAIAGIDPSLYEAAKVDGAGRFRQMFSITIPGMAPTIIILFILNIGHFMSVGAEKIILLYNPATYETADAISSFVYRKGLLESSFSFSAAVGLFNSVINFALLIVANRISRNVSETKLW</sequence>
<dbReference type="EMBL" id="JAVDSB010000004">
    <property type="protein sequence ID" value="MDR6551860.1"/>
    <property type="molecule type" value="Genomic_DNA"/>
</dbReference>
<feature type="transmembrane region" description="Helical" evidence="7">
    <location>
        <begin position="273"/>
        <end position="294"/>
    </location>
</feature>
<dbReference type="Gene3D" id="1.10.3720.10">
    <property type="entry name" value="MetI-like"/>
    <property type="match status" value="1"/>
</dbReference>
<feature type="transmembrane region" description="Helical" evidence="7">
    <location>
        <begin position="126"/>
        <end position="146"/>
    </location>
</feature>
<dbReference type="PANTHER" id="PTHR43227:SF11">
    <property type="entry name" value="BLL4140 PROTEIN"/>
    <property type="match status" value="1"/>
</dbReference>
<keyword evidence="10" id="KW-1185">Reference proteome</keyword>
<evidence type="ECO:0000259" key="8">
    <source>
        <dbReference type="PROSITE" id="PS50928"/>
    </source>
</evidence>
<protein>
    <submittedName>
        <fullName evidence="9">Aldouronate transport system permease protein</fullName>
    </submittedName>
</protein>
<evidence type="ECO:0000256" key="1">
    <source>
        <dbReference type="ARBA" id="ARBA00004651"/>
    </source>
</evidence>
<evidence type="ECO:0000256" key="3">
    <source>
        <dbReference type="ARBA" id="ARBA00022475"/>
    </source>
</evidence>
<keyword evidence="2 7" id="KW-0813">Transport</keyword>
<dbReference type="Proteomes" id="UP001267290">
    <property type="component" value="Unassembled WGS sequence"/>
</dbReference>
<feature type="transmembrane region" description="Helical" evidence="7">
    <location>
        <begin position="213"/>
        <end position="233"/>
    </location>
</feature>
<dbReference type="InterPro" id="IPR050809">
    <property type="entry name" value="UgpAE/MalFG_permease"/>
</dbReference>
<keyword evidence="6 7" id="KW-0472">Membrane</keyword>
<proteinExistence type="inferred from homology"/>
<dbReference type="PANTHER" id="PTHR43227">
    <property type="entry name" value="BLL4140 PROTEIN"/>
    <property type="match status" value="1"/>
</dbReference>
<feature type="domain" description="ABC transmembrane type-1" evidence="8">
    <location>
        <begin position="80"/>
        <end position="294"/>
    </location>
</feature>
<dbReference type="InterPro" id="IPR000515">
    <property type="entry name" value="MetI-like"/>
</dbReference>
<feature type="transmembrane region" description="Helical" evidence="7">
    <location>
        <begin position="20"/>
        <end position="38"/>
    </location>
</feature>
<keyword evidence="4 7" id="KW-0812">Transmembrane</keyword>
<comment type="subcellular location">
    <subcellularLocation>
        <location evidence="1 7">Cell membrane</location>
        <topology evidence="1 7">Multi-pass membrane protein</topology>
    </subcellularLocation>
</comment>
<evidence type="ECO:0000313" key="9">
    <source>
        <dbReference type="EMBL" id="MDR6551860.1"/>
    </source>
</evidence>
<keyword evidence="5 7" id="KW-1133">Transmembrane helix</keyword>
<gene>
    <name evidence="9" type="ORF">J2736_003049</name>
</gene>
<dbReference type="PROSITE" id="PS50928">
    <property type="entry name" value="ABC_TM1"/>
    <property type="match status" value="1"/>
</dbReference>
<feature type="transmembrane region" description="Helical" evidence="7">
    <location>
        <begin position="166"/>
        <end position="192"/>
    </location>
</feature>
<evidence type="ECO:0000313" key="10">
    <source>
        <dbReference type="Proteomes" id="UP001267290"/>
    </source>
</evidence>
<evidence type="ECO:0000256" key="6">
    <source>
        <dbReference type="ARBA" id="ARBA00023136"/>
    </source>
</evidence>
<comment type="similarity">
    <text evidence="7">Belongs to the binding-protein-dependent transport system permease family.</text>
</comment>
<dbReference type="CDD" id="cd06261">
    <property type="entry name" value="TM_PBP2"/>
    <property type="match status" value="1"/>
</dbReference>
<comment type="caution">
    <text evidence="9">The sequence shown here is derived from an EMBL/GenBank/DDBJ whole genome shotgun (WGS) entry which is preliminary data.</text>
</comment>
<evidence type="ECO:0000256" key="4">
    <source>
        <dbReference type="ARBA" id="ARBA00022692"/>
    </source>
</evidence>
<dbReference type="SUPFAM" id="SSF161098">
    <property type="entry name" value="MetI-like"/>
    <property type="match status" value="1"/>
</dbReference>
<dbReference type="InterPro" id="IPR035906">
    <property type="entry name" value="MetI-like_sf"/>
</dbReference>
<reference evidence="9 10" key="1">
    <citation type="submission" date="2023-07" db="EMBL/GenBank/DDBJ databases">
        <title>Sorghum-associated microbial communities from plants grown in Nebraska, USA.</title>
        <authorList>
            <person name="Schachtman D."/>
        </authorList>
    </citation>
    <scope>NUCLEOTIDE SEQUENCE [LARGE SCALE GENOMIC DNA]</scope>
    <source>
        <strain evidence="9 10">CC258</strain>
    </source>
</reference>
<accession>A0ABU1NWM1</accession>
<evidence type="ECO:0000256" key="5">
    <source>
        <dbReference type="ARBA" id="ARBA00022989"/>
    </source>
</evidence>